<gene>
    <name evidence="1" type="ORF">ACD_80C00113G0001</name>
</gene>
<proteinExistence type="predicted"/>
<accession>K1XXU6</accession>
<organism evidence="1">
    <name type="scientific">uncultured bacterium</name>
    <name type="common">gcode 4</name>
    <dbReference type="NCBI Taxonomy" id="1234023"/>
    <lineage>
        <taxon>Bacteria</taxon>
        <taxon>environmental samples</taxon>
    </lineage>
</organism>
<protein>
    <submittedName>
        <fullName evidence="1">Uncharacterized protein</fullName>
    </submittedName>
</protein>
<dbReference type="AlphaFoldDB" id="K1XXU6"/>
<feature type="non-terminal residue" evidence="1">
    <location>
        <position position="33"/>
    </location>
</feature>
<comment type="caution">
    <text evidence="1">The sequence shown here is derived from an EMBL/GenBank/DDBJ whole genome shotgun (WGS) entry which is preliminary data.</text>
</comment>
<evidence type="ECO:0000313" key="1">
    <source>
        <dbReference type="EMBL" id="EKD25133.1"/>
    </source>
</evidence>
<reference evidence="1" key="1">
    <citation type="journal article" date="2012" name="Science">
        <title>Fermentation, hydrogen, and sulfur metabolism in multiple uncultivated bacterial phyla.</title>
        <authorList>
            <person name="Wrighton K.C."/>
            <person name="Thomas B.C."/>
            <person name="Sharon I."/>
            <person name="Miller C.S."/>
            <person name="Castelle C.J."/>
            <person name="VerBerkmoes N.C."/>
            <person name="Wilkins M.J."/>
            <person name="Hettich R.L."/>
            <person name="Lipton M.S."/>
            <person name="Williams K.H."/>
            <person name="Long P.E."/>
            <person name="Banfield J.F."/>
        </authorList>
    </citation>
    <scope>NUCLEOTIDE SEQUENCE [LARGE SCALE GENOMIC DNA]</scope>
</reference>
<name>K1XXU6_9BACT</name>
<dbReference type="EMBL" id="AMFJ01036120">
    <property type="protein sequence ID" value="EKD25133.1"/>
    <property type="molecule type" value="Genomic_DNA"/>
</dbReference>
<sequence length="33" mass="3900">MLYLFFYCFFGGTITKSAWKVGRAENHQQRLGE</sequence>